<dbReference type="AlphaFoldDB" id="A0A8K1D6A2"/>
<accession>A0A8K1D6A2</accession>
<gene>
    <name evidence="2" type="ORF">HGM15179_022471</name>
</gene>
<dbReference type="Proteomes" id="UP000796761">
    <property type="component" value="Unassembled WGS sequence"/>
</dbReference>
<evidence type="ECO:0000313" key="3">
    <source>
        <dbReference type="Proteomes" id="UP000796761"/>
    </source>
</evidence>
<comment type="caution">
    <text evidence="2">The sequence shown here is derived from an EMBL/GenBank/DDBJ whole genome shotgun (WGS) entry which is preliminary data.</text>
</comment>
<evidence type="ECO:0000256" key="1">
    <source>
        <dbReference type="SAM" id="MobiDB-lite"/>
    </source>
</evidence>
<evidence type="ECO:0000313" key="2">
    <source>
        <dbReference type="EMBL" id="TRZ04636.1"/>
    </source>
</evidence>
<feature type="non-terminal residue" evidence="2">
    <location>
        <position position="1"/>
    </location>
</feature>
<feature type="region of interest" description="Disordered" evidence="1">
    <location>
        <begin position="1"/>
        <end position="26"/>
    </location>
</feature>
<keyword evidence="3" id="KW-1185">Reference proteome</keyword>
<dbReference type="EMBL" id="SWJQ01024310">
    <property type="protein sequence ID" value="TRZ04636.1"/>
    <property type="molecule type" value="Genomic_DNA"/>
</dbReference>
<proteinExistence type="predicted"/>
<organism evidence="2 3">
    <name type="scientific">Zosterops borbonicus</name>
    <dbReference type="NCBI Taxonomy" id="364589"/>
    <lineage>
        <taxon>Eukaryota</taxon>
        <taxon>Metazoa</taxon>
        <taxon>Chordata</taxon>
        <taxon>Craniata</taxon>
        <taxon>Vertebrata</taxon>
        <taxon>Euteleostomi</taxon>
        <taxon>Archelosauria</taxon>
        <taxon>Archosauria</taxon>
        <taxon>Dinosauria</taxon>
        <taxon>Saurischia</taxon>
        <taxon>Theropoda</taxon>
        <taxon>Coelurosauria</taxon>
        <taxon>Aves</taxon>
        <taxon>Neognathae</taxon>
        <taxon>Neoaves</taxon>
        <taxon>Telluraves</taxon>
        <taxon>Australaves</taxon>
        <taxon>Passeriformes</taxon>
        <taxon>Sylvioidea</taxon>
        <taxon>Zosteropidae</taxon>
        <taxon>Zosterops</taxon>
    </lineage>
</organism>
<reference evidence="2" key="1">
    <citation type="submission" date="2019-04" db="EMBL/GenBank/DDBJ databases">
        <title>Genome assembly of Zosterops borbonicus 15179.</title>
        <authorList>
            <person name="Leroy T."/>
            <person name="Anselmetti Y."/>
            <person name="Tilak M.-K."/>
            <person name="Nabholz B."/>
        </authorList>
    </citation>
    <scope>NUCLEOTIDE SEQUENCE</scope>
    <source>
        <strain evidence="2">HGM_15179</strain>
        <tissue evidence="2">Muscle</tissue>
    </source>
</reference>
<protein>
    <submittedName>
        <fullName evidence="2">Uncharacterized protein</fullName>
    </submittedName>
</protein>
<sequence>QELTPAPIQEPTPNVPNLPVVTNSPDVTSDKDLATLSLTTTSVHKPFRLRLTEPLHLTDSDWYFVSVNPNEPGTWSQIEGKFVVIGDCKFTPREVEIAPGLITSNPERFVLWLHCVNPPVVVGKDGTGRTYEYDCMVKNTADIKPVSEIEMEASFEM</sequence>
<name>A0A8K1D6A2_9PASS</name>